<keyword evidence="3" id="KW-0732">Signal</keyword>
<feature type="transmembrane region" description="Helical" evidence="10">
    <location>
        <begin position="135"/>
        <end position="155"/>
    </location>
</feature>
<dbReference type="GO" id="GO:0006357">
    <property type="term" value="P:regulation of transcription by RNA polymerase II"/>
    <property type="evidence" value="ECO:0007669"/>
    <property type="project" value="TreeGrafter"/>
</dbReference>
<dbReference type="SMART" id="SM00409">
    <property type="entry name" value="IG"/>
    <property type="match status" value="1"/>
</dbReference>
<reference evidence="13" key="1">
    <citation type="submission" date="2018-12" db="EMBL/GenBank/DDBJ databases">
        <authorList>
            <person name="Yazar S."/>
        </authorList>
    </citation>
    <scope>NUCLEOTIDE SEQUENCE [LARGE SCALE GENOMIC DNA]</scope>
</reference>
<evidence type="ECO:0000256" key="6">
    <source>
        <dbReference type="ARBA" id="ARBA00023157"/>
    </source>
</evidence>
<keyword evidence="13" id="KW-1185">Reference proteome</keyword>
<protein>
    <recommendedName>
        <fullName evidence="11">Ig-like domain-containing protein</fullName>
    </recommendedName>
</protein>
<dbReference type="GeneTree" id="ENSGT00940000154444"/>
<feature type="transmembrane region" description="Helical" evidence="10">
    <location>
        <begin position="175"/>
        <end position="198"/>
    </location>
</feature>
<dbReference type="STRING" id="29139.ENSVURP00010006200"/>
<evidence type="ECO:0000256" key="9">
    <source>
        <dbReference type="ARBA" id="ARBA00038203"/>
    </source>
</evidence>
<organism evidence="12 13">
    <name type="scientific">Vombatus ursinus</name>
    <name type="common">Common wombat</name>
    <dbReference type="NCBI Taxonomy" id="29139"/>
    <lineage>
        <taxon>Eukaryota</taxon>
        <taxon>Metazoa</taxon>
        <taxon>Chordata</taxon>
        <taxon>Craniata</taxon>
        <taxon>Vertebrata</taxon>
        <taxon>Euteleostomi</taxon>
        <taxon>Mammalia</taxon>
        <taxon>Metatheria</taxon>
        <taxon>Diprotodontia</taxon>
        <taxon>Vombatidae</taxon>
        <taxon>Vombatus</taxon>
    </lineage>
</organism>
<dbReference type="InterPro" id="IPR051669">
    <property type="entry name" value="Immune_Mod/Transcr_Coactivator"/>
</dbReference>
<keyword evidence="2 10" id="KW-0812">Transmembrane</keyword>
<sequence length="259" mass="29300">SILCTYTGVVGQTVLLPCSYVVNPRNKTVPICWGKGACPLSRCTEEFLTTDGWKVTHQKIKRYKLKGDLFRGNVSLTIENVGEADSGIYCCRIEFKGLLNDQKTSLKLVVKPAETTTFRLQPQQTSRNTQSNNPIVRALSCYFYCFSQLKILFVFPQEITSTANELQKSGDATRIGIYIGVSIFMVLVLALALGTFILKRRSYSKKKLQKSSIIFMSNPLPKDIRNIAGERLQVEENIYTIEENIYEIQDEYEYSGRAS</sequence>
<evidence type="ECO:0000313" key="12">
    <source>
        <dbReference type="Ensembl" id="ENSVURP00010006200.1"/>
    </source>
</evidence>
<dbReference type="InterPro" id="IPR013106">
    <property type="entry name" value="Ig_V-set"/>
</dbReference>
<dbReference type="GO" id="GO:0016020">
    <property type="term" value="C:membrane"/>
    <property type="evidence" value="ECO:0007669"/>
    <property type="project" value="UniProtKB-SubCell"/>
</dbReference>
<dbReference type="InterPro" id="IPR036179">
    <property type="entry name" value="Ig-like_dom_sf"/>
</dbReference>
<dbReference type="GO" id="GO:0016592">
    <property type="term" value="C:mediator complex"/>
    <property type="evidence" value="ECO:0007669"/>
    <property type="project" value="TreeGrafter"/>
</dbReference>
<evidence type="ECO:0000256" key="10">
    <source>
        <dbReference type="SAM" id="Phobius"/>
    </source>
</evidence>
<keyword evidence="4 10" id="KW-1133">Transmembrane helix</keyword>
<dbReference type="OMA" id="EHGPAET"/>
<comment type="similarity">
    <text evidence="9">Belongs to the immunoglobulin superfamily. TIM family.</text>
</comment>
<dbReference type="InterPro" id="IPR007110">
    <property type="entry name" value="Ig-like_dom"/>
</dbReference>
<keyword evidence="7" id="KW-0325">Glycoprotein</keyword>
<evidence type="ECO:0000256" key="5">
    <source>
        <dbReference type="ARBA" id="ARBA00023136"/>
    </source>
</evidence>
<keyword evidence="5 10" id="KW-0472">Membrane</keyword>
<feature type="domain" description="Ig-like" evidence="11">
    <location>
        <begin position="1"/>
        <end position="107"/>
    </location>
</feature>
<dbReference type="Gene3D" id="2.60.40.10">
    <property type="entry name" value="Immunoglobulins"/>
    <property type="match status" value="1"/>
</dbReference>
<reference evidence="12" key="2">
    <citation type="submission" date="2025-08" db="UniProtKB">
        <authorList>
            <consortium name="Ensembl"/>
        </authorList>
    </citation>
    <scope>IDENTIFICATION</scope>
</reference>
<accession>A0A4X2KAH4</accession>
<dbReference type="Proteomes" id="UP000314987">
    <property type="component" value="Unassembled WGS sequence"/>
</dbReference>
<dbReference type="PROSITE" id="PS50835">
    <property type="entry name" value="IG_LIKE"/>
    <property type="match status" value="1"/>
</dbReference>
<evidence type="ECO:0000256" key="1">
    <source>
        <dbReference type="ARBA" id="ARBA00004479"/>
    </source>
</evidence>
<keyword evidence="8" id="KW-0393">Immunoglobulin domain</keyword>
<evidence type="ECO:0000256" key="8">
    <source>
        <dbReference type="ARBA" id="ARBA00023319"/>
    </source>
</evidence>
<proteinExistence type="inferred from homology"/>
<dbReference type="PANTHER" id="PTHR15498">
    <property type="entry name" value="T-CELL IMMUNOGLOBULIN AND MUCIN DOMAIN CONTAINING TIM"/>
    <property type="match status" value="1"/>
</dbReference>
<dbReference type="AlphaFoldDB" id="A0A4X2KAH4"/>
<evidence type="ECO:0000256" key="3">
    <source>
        <dbReference type="ARBA" id="ARBA00022729"/>
    </source>
</evidence>
<dbReference type="InterPro" id="IPR003599">
    <property type="entry name" value="Ig_sub"/>
</dbReference>
<evidence type="ECO:0000256" key="4">
    <source>
        <dbReference type="ARBA" id="ARBA00022989"/>
    </source>
</evidence>
<evidence type="ECO:0000256" key="7">
    <source>
        <dbReference type="ARBA" id="ARBA00023180"/>
    </source>
</evidence>
<evidence type="ECO:0000259" key="11">
    <source>
        <dbReference type="PROSITE" id="PS50835"/>
    </source>
</evidence>
<evidence type="ECO:0000313" key="13">
    <source>
        <dbReference type="Proteomes" id="UP000314987"/>
    </source>
</evidence>
<dbReference type="PANTHER" id="PTHR15498:SF73">
    <property type="entry name" value="HEPATITIS A VIRUS CELLULAR RECEPTOR 2"/>
    <property type="match status" value="1"/>
</dbReference>
<dbReference type="FunFam" id="2.60.40.10:FF:000774">
    <property type="entry name" value="Hepatitis A virus cellular receptor 1"/>
    <property type="match status" value="1"/>
</dbReference>
<dbReference type="InterPro" id="IPR013783">
    <property type="entry name" value="Ig-like_fold"/>
</dbReference>
<keyword evidence="6" id="KW-1015">Disulfide bond</keyword>
<comment type="subcellular location">
    <subcellularLocation>
        <location evidence="1">Membrane</location>
        <topology evidence="1">Single-pass type I membrane protein</topology>
    </subcellularLocation>
</comment>
<dbReference type="SUPFAM" id="SSF48726">
    <property type="entry name" value="Immunoglobulin"/>
    <property type="match status" value="1"/>
</dbReference>
<name>A0A4X2KAH4_VOMUR</name>
<evidence type="ECO:0000256" key="2">
    <source>
        <dbReference type="ARBA" id="ARBA00022692"/>
    </source>
</evidence>
<dbReference type="Ensembl" id="ENSVURT00010007005.1">
    <property type="protein sequence ID" value="ENSVURP00010006200.1"/>
    <property type="gene ID" value="ENSVURG00010004805.1"/>
</dbReference>
<dbReference type="Pfam" id="PF07686">
    <property type="entry name" value="V-set"/>
    <property type="match status" value="1"/>
</dbReference>
<reference evidence="12" key="3">
    <citation type="submission" date="2025-09" db="UniProtKB">
        <authorList>
            <consortium name="Ensembl"/>
        </authorList>
    </citation>
    <scope>IDENTIFICATION</scope>
</reference>